<keyword evidence="6" id="KW-0067">ATP-binding</keyword>
<protein>
    <recommendedName>
        <fullName evidence="2">protein-ribulosamine 3-kinase</fullName>
        <ecNumber evidence="2">2.7.1.172</ecNumber>
    </recommendedName>
</protein>
<dbReference type="PANTHER" id="PTHR12149:SF8">
    <property type="entry name" value="PROTEIN-RIBULOSAMINE 3-KINASE"/>
    <property type="match status" value="1"/>
</dbReference>
<organism evidence="9 10">
    <name type="scientific">Nezara viridula</name>
    <name type="common">Southern green stink bug</name>
    <name type="synonym">Cimex viridulus</name>
    <dbReference type="NCBI Taxonomy" id="85310"/>
    <lineage>
        <taxon>Eukaryota</taxon>
        <taxon>Metazoa</taxon>
        <taxon>Ecdysozoa</taxon>
        <taxon>Arthropoda</taxon>
        <taxon>Hexapoda</taxon>
        <taxon>Insecta</taxon>
        <taxon>Pterygota</taxon>
        <taxon>Neoptera</taxon>
        <taxon>Paraneoptera</taxon>
        <taxon>Hemiptera</taxon>
        <taxon>Heteroptera</taxon>
        <taxon>Panheteroptera</taxon>
        <taxon>Pentatomomorpha</taxon>
        <taxon>Pentatomoidea</taxon>
        <taxon>Pentatomidae</taxon>
        <taxon>Pentatominae</taxon>
        <taxon>Nezara</taxon>
    </lineage>
</organism>
<dbReference type="AlphaFoldDB" id="A0A9P0HPH0"/>
<keyword evidence="10" id="KW-1185">Reference proteome</keyword>
<evidence type="ECO:0000256" key="7">
    <source>
        <dbReference type="ARBA" id="ARBA00048655"/>
    </source>
</evidence>
<comment type="catalytic activity">
    <reaction evidence="7">
        <text>N(6)-D-ribulosyl-L-lysyl-[protein] + ATP = N(6)-(3-O-phospho-D-ribulosyl)-L-lysyl-[protein] + ADP + H(+)</text>
        <dbReference type="Rhea" id="RHEA:48432"/>
        <dbReference type="Rhea" id="RHEA-COMP:12103"/>
        <dbReference type="Rhea" id="RHEA-COMP:12104"/>
        <dbReference type="ChEBI" id="CHEBI:15378"/>
        <dbReference type="ChEBI" id="CHEBI:30616"/>
        <dbReference type="ChEBI" id="CHEBI:90418"/>
        <dbReference type="ChEBI" id="CHEBI:90420"/>
        <dbReference type="ChEBI" id="CHEBI:456216"/>
        <dbReference type="EC" id="2.7.1.172"/>
    </reaction>
    <physiologicalReaction direction="left-to-right" evidence="7">
        <dbReference type="Rhea" id="RHEA:48433"/>
    </physiologicalReaction>
</comment>
<evidence type="ECO:0000256" key="2">
    <source>
        <dbReference type="ARBA" id="ARBA00011961"/>
    </source>
</evidence>
<evidence type="ECO:0000256" key="6">
    <source>
        <dbReference type="ARBA" id="ARBA00022840"/>
    </source>
</evidence>
<name>A0A9P0HPH0_NEZVI</name>
<gene>
    <name evidence="9" type="ORF">NEZAVI_LOCUS13647</name>
</gene>
<evidence type="ECO:0000256" key="8">
    <source>
        <dbReference type="PIRNR" id="PIRNR006221"/>
    </source>
</evidence>
<accession>A0A9P0HPH0</accession>
<dbReference type="EC" id="2.7.1.172" evidence="2"/>
<dbReference type="FunFam" id="3.30.200.20:FF:000264">
    <property type="entry name" value="Protein-ribulosamine 3-kinase, chloroplastic"/>
    <property type="match status" value="1"/>
</dbReference>
<sequence>MEEGMTSHSPCPMATPNMKLENLIKAALNTSTLKRTGQSGGGCINQGEAYITDTGTVFVKSNSKPKAKLMFEGESEGLKALAGTGIVTVPQPITVLENPDGGACLVMEFIEMKGLRSLAHKLGDEIAKMHMQNVNLENRSNRISEKPQMEYIPQFGFHATTCCGYIPQENEWNEDWVAFFAQNRLDYQFRLLEREKGDREAIEMWSRLQIIIPKFFKDQRIRPSLLHGDLWGGNAAQTKRHPGILIFFNN</sequence>
<evidence type="ECO:0000256" key="1">
    <source>
        <dbReference type="ARBA" id="ARBA00009460"/>
    </source>
</evidence>
<dbReference type="PANTHER" id="PTHR12149">
    <property type="entry name" value="FRUCTOSAMINE 3 KINASE-RELATED PROTEIN"/>
    <property type="match status" value="1"/>
</dbReference>
<dbReference type="Pfam" id="PF03881">
    <property type="entry name" value="Fructosamin_kin"/>
    <property type="match status" value="1"/>
</dbReference>
<dbReference type="GO" id="GO:0102193">
    <property type="term" value="F:protein-ribulosamine 3-kinase activity"/>
    <property type="evidence" value="ECO:0007669"/>
    <property type="project" value="UniProtKB-EC"/>
</dbReference>
<dbReference type="GO" id="GO:0005524">
    <property type="term" value="F:ATP binding"/>
    <property type="evidence" value="ECO:0007669"/>
    <property type="project" value="UniProtKB-KW"/>
</dbReference>
<evidence type="ECO:0000256" key="4">
    <source>
        <dbReference type="ARBA" id="ARBA00022741"/>
    </source>
</evidence>
<dbReference type="GO" id="GO:0005737">
    <property type="term" value="C:cytoplasm"/>
    <property type="evidence" value="ECO:0007669"/>
    <property type="project" value="UniProtKB-ARBA"/>
</dbReference>
<dbReference type="InterPro" id="IPR011009">
    <property type="entry name" value="Kinase-like_dom_sf"/>
</dbReference>
<evidence type="ECO:0000256" key="3">
    <source>
        <dbReference type="ARBA" id="ARBA00022679"/>
    </source>
</evidence>
<dbReference type="Gene3D" id="3.30.200.20">
    <property type="entry name" value="Phosphorylase Kinase, domain 1"/>
    <property type="match status" value="1"/>
</dbReference>
<evidence type="ECO:0000313" key="10">
    <source>
        <dbReference type="Proteomes" id="UP001152798"/>
    </source>
</evidence>
<dbReference type="EMBL" id="OV725082">
    <property type="protein sequence ID" value="CAH1405427.1"/>
    <property type="molecule type" value="Genomic_DNA"/>
</dbReference>
<dbReference type="SUPFAM" id="SSF56112">
    <property type="entry name" value="Protein kinase-like (PK-like)"/>
    <property type="match status" value="1"/>
</dbReference>
<keyword evidence="5 8" id="KW-0418">Kinase</keyword>
<keyword evidence="3 8" id="KW-0808">Transferase</keyword>
<evidence type="ECO:0000313" key="9">
    <source>
        <dbReference type="EMBL" id="CAH1405427.1"/>
    </source>
</evidence>
<dbReference type="InterPro" id="IPR016477">
    <property type="entry name" value="Fructo-/Ketosamine-3-kinase"/>
</dbReference>
<dbReference type="GO" id="GO:0016301">
    <property type="term" value="F:kinase activity"/>
    <property type="evidence" value="ECO:0007669"/>
    <property type="project" value="UniProtKB-UniRule"/>
</dbReference>
<dbReference type="Gene3D" id="3.90.1200.10">
    <property type="match status" value="1"/>
</dbReference>
<evidence type="ECO:0000256" key="5">
    <source>
        <dbReference type="ARBA" id="ARBA00022777"/>
    </source>
</evidence>
<dbReference type="Proteomes" id="UP001152798">
    <property type="component" value="Chromosome 6"/>
</dbReference>
<dbReference type="PIRSF" id="PIRSF006221">
    <property type="entry name" value="Ketosamine-3-kinase"/>
    <property type="match status" value="1"/>
</dbReference>
<keyword evidence="4" id="KW-0547">Nucleotide-binding</keyword>
<reference evidence="9" key="1">
    <citation type="submission" date="2022-01" db="EMBL/GenBank/DDBJ databases">
        <authorList>
            <person name="King R."/>
        </authorList>
    </citation>
    <scope>NUCLEOTIDE SEQUENCE</scope>
</reference>
<proteinExistence type="inferred from homology"/>
<dbReference type="OrthoDB" id="5772781at2759"/>
<comment type="similarity">
    <text evidence="1 8">Belongs to the fructosamine kinase family.</text>
</comment>